<keyword evidence="3" id="KW-1185">Reference proteome</keyword>
<dbReference type="InterPro" id="IPR007111">
    <property type="entry name" value="NACHT_NTPase"/>
</dbReference>
<evidence type="ECO:0000313" key="2">
    <source>
        <dbReference type="EMBL" id="PDW00061.1"/>
    </source>
</evidence>
<dbReference type="PROSITE" id="PS50837">
    <property type="entry name" value="NACHT"/>
    <property type="match status" value="1"/>
</dbReference>
<feature type="domain" description="NACHT" evidence="1">
    <location>
        <begin position="261"/>
        <end position="414"/>
    </location>
</feature>
<dbReference type="InterPro" id="IPR027417">
    <property type="entry name" value="P-loop_NTPase"/>
</dbReference>
<name>A0A2A6RDU1_9CHLR</name>
<reference evidence="3" key="1">
    <citation type="submission" date="2017-08" db="EMBL/GenBank/DDBJ databases">
        <authorList>
            <person name="Grouzdev D.S."/>
            <person name="Gaisin V.A."/>
            <person name="Rysina M.S."/>
            <person name="Gorlenko V.M."/>
        </authorList>
    </citation>
    <scope>NUCLEOTIDE SEQUENCE [LARGE SCALE GENOMIC DNA]</scope>
    <source>
        <strain evidence="3">Kir15-3F</strain>
    </source>
</reference>
<comment type="caution">
    <text evidence="2">The sequence shown here is derived from an EMBL/GenBank/DDBJ whole genome shotgun (WGS) entry which is preliminary data.</text>
</comment>
<dbReference type="PANTHER" id="PTHR23150">
    <property type="entry name" value="SULFATASE MODIFYING FACTOR 1, 2"/>
    <property type="match status" value="1"/>
</dbReference>
<proteinExistence type="predicted"/>
<dbReference type="PANTHER" id="PTHR23150:SF19">
    <property type="entry name" value="FORMYLGLYCINE-GENERATING ENZYME"/>
    <property type="match status" value="1"/>
</dbReference>
<organism evidence="2 3">
    <name type="scientific">Candidatus Viridilinea mediisalina</name>
    <dbReference type="NCBI Taxonomy" id="2024553"/>
    <lineage>
        <taxon>Bacteria</taxon>
        <taxon>Bacillati</taxon>
        <taxon>Chloroflexota</taxon>
        <taxon>Chloroflexia</taxon>
        <taxon>Chloroflexales</taxon>
        <taxon>Chloroflexineae</taxon>
        <taxon>Oscillochloridaceae</taxon>
        <taxon>Candidatus Viridilinea</taxon>
    </lineage>
</organism>
<accession>A0A2A6RDU1</accession>
<dbReference type="Proteomes" id="UP000220527">
    <property type="component" value="Unassembled WGS sequence"/>
</dbReference>
<dbReference type="SUPFAM" id="SSF52540">
    <property type="entry name" value="P-loop containing nucleoside triphosphate hydrolases"/>
    <property type="match status" value="1"/>
</dbReference>
<sequence>MTDAELAAFVGKLRTLLTDWGAEGAEMARNALAKQVNLTPAQRAHVEAQVFAGGATIGDLHIGDAAHRDFLKGQTEVSGTLHGAAVGVNDGTIQLFFGAQPPADAKPMLDGYLGALCQRYGPLALGRLITKNHDGNECPTTPTLSLREVYTALATDVRLPRERFTLSPKELDQALAAADPDRQPTDRLRFPVVDLDHPHELAAMLDHDQPTKGDRSLGTLYTQLCRTLPRPKGRDKEQDPPLTGQWYEPELAVESIAPARSRIVLLGDPGSGKSTVLRYLVVALAEALCAGHTVAPATLRGWAGQAIPIPIFCALGPVAKTLGDDPATDLDQLISAVLKSVIGPSALRGALRSTLLRTWHAGGVLLCFDGLDEVASTLEATQEGKLSRRERMADAIRRLGHEVGDARMVVTCRSRPYDMAAAWQLPAPWLTRRIEPFALGQVRYFVEAWYAQSYATTGAKFTPAEGKAKAAKLLEAIPRKPALHAICASPLLLTMVVLLHYNQTKLPDERAEVYEELVTLLLDRWEWVRSSEKEHAHLVTFGERMGLPHLRPDDLRAAIDAVAYEAHRTAQDGRGVIAKQLIYTLLEPRFRSLLNPSQPKLVKDGEWMTRAATFLELLAQESGLIQPDEDNNYILPHLTFQEYLAACHLATQEDVEAAHARWCEGGDRWREPLLLLMGRLRKQGKQRMAFDWLKLLLDPTIGKREKSCAQMQRDAVLAAACYREMGGRTYLLLRWHEQPVAAFEQSLRQALGSILANPAAESLLPLRIEAGTALGQLGDPRFPVAIAQWQAEVAQRNEAFGQPAGYWCYVRGRSYQIGGWETDEQAAEVTIPAFWLARYPITVAQFAPFVAVGYGPEAERWWTPNGWQWKQRNKHTEPWGWNYARFNNTNQSVIGVTWYEATAYCAWLSEQLQPSGYVVRLPTEAEWEAAAAY</sequence>
<dbReference type="InterPro" id="IPR005532">
    <property type="entry name" value="SUMF_dom"/>
</dbReference>
<dbReference type="Pfam" id="PF03781">
    <property type="entry name" value="FGE-sulfatase"/>
    <property type="match status" value="1"/>
</dbReference>
<evidence type="ECO:0000259" key="1">
    <source>
        <dbReference type="PROSITE" id="PS50837"/>
    </source>
</evidence>
<feature type="non-terminal residue" evidence="2">
    <location>
        <position position="933"/>
    </location>
</feature>
<gene>
    <name evidence="2" type="ORF">CJ255_21135</name>
</gene>
<dbReference type="AlphaFoldDB" id="A0A2A6RDU1"/>
<dbReference type="GO" id="GO:0120147">
    <property type="term" value="F:formylglycine-generating oxidase activity"/>
    <property type="evidence" value="ECO:0007669"/>
    <property type="project" value="TreeGrafter"/>
</dbReference>
<dbReference type="SUPFAM" id="SSF56436">
    <property type="entry name" value="C-type lectin-like"/>
    <property type="match status" value="1"/>
</dbReference>
<evidence type="ECO:0000313" key="3">
    <source>
        <dbReference type="Proteomes" id="UP000220527"/>
    </source>
</evidence>
<dbReference type="RefSeq" id="WP_097646062.1">
    <property type="nucleotide sequence ID" value="NZ_NQWI01000203.1"/>
</dbReference>
<dbReference type="InterPro" id="IPR016187">
    <property type="entry name" value="CTDL_fold"/>
</dbReference>
<dbReference type="InterPro" id="IPR051043">
    <property type="entry name" value="Sulfatase_Mod_Factor_Kinase"/>
</dbReference>
<protein>
    <recommendedName>
        <fullName evidence="1">NACHT domain-containing protein</fullName>
    </recommendedName>
</protein>
<dbReference type="Gene3D" id="3.40.50.300">
    <property type="entry name" value="P-loop containing nucleotide triphosphate hydrolases"/>
    <property type="match status" value="1"/>
</dbReference>
<dbReference type="InterPro" id="IPR042095">
    <property type="entry name" value="SUMF_sf"/>
</dbReference>
<dbReference type="EMBL" id="NQWI01000203">
    <property type="protein sequence ID" value="PDW00061.1"/>
    <property type="molecule type" value="Genomic_DNA"/>
</dbReference>
<dbReference type="OrthoDB" id="134770at2"/>
<dbReference type="Gene3D" id="3.90.1580.10">
    <property type="entry name" value="paralog of FGE (formylglycine-generating enzyme)"/>
    <property type="match status" value="1"/>
</dbReference>